<gene>
    <name evidence="1" type="ORF">AGOS_AFR608W</name>
</gene>
<dbReference type="Gene3D" id="2.130.10.10">
    <property type="entry name" value="YVTN repeat-like/Quinoprotein amine dehydrogenase"/>
    <property type="match status" value="1"/>
</dbReference>
<protein>
    <submittedName>
        <fullName evidence="1">AFR608Wp</fullName>
    </submittedName>
</protein>
<dbReference type="RefSeq" id="NP_986155.2">
    <property type="nucleotide sequence ID" value="NM_212291.2"/>
</dbReference>
<dbReference type="GeneID" id="4622440"/>
<name>Q752G8_EREGS</name>
<dbReference type="STRING" id="284811.Q752G8"/>
<dbReference type="FunCoup" id="Q752G8">
    <property type="interactions" value="39"/>
</dbReference>
<dbReference type="Proteomes" id="UP000000591">
    <property type="component" value="Chromosome VI"/>
</dbReference>
<reference evidence="2" key="2">
    <citation type="journal article" date="2013" name="G3 (Bethesda)">
        <title>Genomes of Ashbya fungi isolated from insects reveal four mating-type loci, numerous translocations, lack of transposons, and distinct gene duplications.</title>
        <authorList>
            <person name="Dietrich F.S."/>
            <person name="Voegeli S."/>
            <person name="Kuo S."/>
            <person name="Philippsen P."/>
        </authorList>
    </citation>
    <scope>GENOME REANNOTATION</scope>
    <source>
        <strain evidence="2">ATCC 10895 / CBS 109.51 / FGSC 9923 / NRRL Y-1056</strain>
    </source>
</reference>
<evidence type="ECO:0000313" key="1">
    <source>
        <dbReference type="EMBL" id="AAS53979.2"/>
    </source>
</evidence>
<dbReference type="InParanoid" id="Q752G8"/>
<reference evidence="1 2" key="1">
    <citation type="journal article" date="2004" name="Science">
        <title>The Ashbya gossypii genome as a tool for mapping the ancient Saccharomyces cerevisiae genome.</title>
        <authorList>
            <person name="Dietrich F.S."/>
            <person name="Voegeli S."/>
            <person name="Brachat S."/>
            <person name="Lerch A."/>
            <person name="Gates K."/>
            <person name="Steiner S."/>
            <person name="Mohr C."/>
            <person name="Pohlmann R."/>
            <person name="Luedi P."/>
            <person name="Choi S."/>
            <person name="Wing R.A."/>
            <person name="Flavier A."/>
            <person name="Gaffney T.D."/>
            <person name="Philippsen P."/>
        </authorList>
    </citation>
    <scope>NUCLEOTIDE SEQUENCE [LARGE SCALE GENOMIC DNA]</scope>
    <source>
        <strain evidence="2">ATCC 10895 / CBS 109.51 / FGSC 9923 / NRRL Y-1056</strain>
    </source>
</reference>
<keyword evidence="2" id="KW-1185">Reference proteome</keyword>
<organism evidence="1 2">
    <name type="scientific">Eremothecium gossypii (strain ATCC 10895 / CBS 109.51 / FGSC 9923 / NRRL Y-1056)</name>
    <name type="common">Yeast</name>
    <name type="synonym">Ashbya gossypii</name>
    <dbReference type="NCBI Taxonomy" id="284811"/>
    <lineage>
        <taxon>Eukaryota</taxon>
        <taxon>Fungi</taxon>
        <taxon>Dikarya</taxon>
        <taxon>Ascomycota</taxon>
        <taxon>Saccharomycotina</taxon>
        <taxon>Saccharomycetes</taxon>
        <taxon>Saccharomycetales</taxon>
        <taxon>Saccharomycetaceae</taxon>
        <taxon>Eremothecium</taxon>
    </lineage>
</organism>
<dbReference type="EMBL" id="AE016819">
    <property type="protein sequence ID" value="AAS53979.2"/>
    <property type="molecule type" value="Genomic_DNA"/>
</dbReference>
<proteinExistence type="predicted"/>
<dbReference type="HOGENOM" id="CLU_028479_0_0_1"/>
<sequence length="573" mass="62804">MLLDDVLQELEQNIVLAREILSVGEPDVDGTVRCKVKYGKVEDASMLRCGCIVSEALVVALAGLGAAVACPVCGHVGLEIVGAVGPLRSLHEQLEFYRQSWAGERLTTAEEGGSASVGRQQSLLGLFHKAAARAASPPHEAGVAGGAAVQRAAAARGEVADSLAWTSVAEEREFYFVKCFPMYRRRQQFATHAKFLRTKSKLFVHTCISPGCERFVLLSETKWEVYDITAADKPVLMCCGKSTGEYGPCFSRLRESPAPELGHPGLPDRWKHMYCRISKELLVISGTKGYIRVFDLLQNGRPIYTHNTGFPIRCIDLDPKGHVIACGITGRDRATGSDQALIVFQRVLHKPEKIEFPPQVTIALPYRDPINTLQFSSDGLYLSCTTALESRFLVISLKSVSEPRLVMKSLRSIDTALESEGVTSAKLFPGNPNLMCVTSVAFNSPPIVVNTKIESIDGVHTVAQPTMLLRLEELGSKIYSCEVSPRNDAIAFLDRNGTVYLMFAPTIMGNETRRIVAVDIVANASRACEAASMKFNSDGHKLYILDRKGILHVQDFAYGLPHHHEVTKCKQVN</sequence>
<evidence type="ECO:0000313" key="2">
    <source>
        <dbReference type="Proteomes" id="UP000000591"/>
    </source>
</evidence>
<dbReference type="OrthoDB" id="5324744at2759"/>
<dbReference type="InterPro" id="IPR015943">
    <property type="entry name" value="WD40/YVTN_repeat-like_dom_sf"/>
</dbReference>
<dbReference type="KEGG" id="ago:AGOS_AFR608W"/>
<dbReference type="AlphaFoldDB" id="Q752G8"/>
<dbReference type="SUPFAM" id="SSF50978">
    <property type="entry name" value="WD40 repeat-like"/>
    <property type="match status" value="1"/>
</dbReference>
<accession>Q752G8</accession>
<dbReference type="OMA" id="PEITRCK"/>
<dbReference type="InterPro" id="IPR036322">
    <property type="entry name" value="WD40_repeat_dom_sf"/>
</dbReference>
<dbReference type="eggNOG" id="ENOG502QUFR">
    <property type="taxonomic scope" value="Eukaryota"/>
</dbReference>